<dbReference type="Gene3D" id="2.40.70.10">
    <property type="entry name" value="Acid Proteases"/>
    <property type="match status" value="1"/>
</dbReference>
<dbReference type="InterPro" id="IPR033121">
    <property type="entry name" value="PEPTIDASE_A1"/>
</dbReference>
<feature type="domain" description="Peptidase A1" evidence="1">
    <location>
        <begin position="1"/>
        <end position="46"/>
    </location>
</feature>
<dbReference type="PROSITE" id="PS51767">
    <property type="entry name" value="PEPTIDASE_A1"/>
    <property type="match status" value="1"/>
</dbReference>
<dbReference type="Proteomes" id="UP001454036">
    <property type="component" value="Unassembled WGS sequence"/>
</dbReference>
<evidence type="ECO:0000313" key="2">
    <source>
        <dbReference type="EMBL" id="GAA0145843.1"/>
    </source>
</evidence>
<accession>A0AAV3P3P1</accession>
<dbReference type="EMBL" id="BAABME010000838">
    <property type="protein sequence ID" value="GAA0145843.1"/>
    <property type="molecule type" value="Genomic_DNA"/>
</dbReference>
<evidence type="ECO:0000313" key="3">
    <source>
        <dbReference type="Proteomes" id="UP001454036"/>
    </source>
</evidence>
<dbReference type="InterPro" id="IPR021109">
    <property type="entry name" value="Peptidase_aspartic_dom_sf"/>
</dbReference>
<proteinExistence type="predicted"/>
<dbReference type="SUPFAM" id="SSF50630">
    <property type="entry name" value="Acid proteases"/>
    <property type="match status" value="1"/>
</dbReference>
<evidence type="ECO:0000259" key="1">
    <source>
        <dbReference type="PROSITE" id="PS51767"/>
    </source>
</evidence>
<keyword evidence="3" id="KW-1185">Reference proteome</keyword>
<dbReference type="AlphaFoldDB" id="A0AAV3P3P1"/>
<organism evidence="2 3">
    <name type="scientific">Lithospermum erythrorhizon</name>
    <name type="common">Purple gromwell</name>
    <name type="synonym">Lithospermum officinale var. erythrorhizon</name>
    <dbReference type="NCBI Taxonomy" id="34254"/>
    <lineage>
        <taxon>Eukaryota</taxon>
        <taxon>Viridiplantae</taxon>
        <taxon>Streptophyta</taxon>
        <taxon>Embryophyta</taxon>
        <taxon>Tracheophyta</taxon>
        <taxon>Spermatophyta</taxon>
        <taxon>Magnoliopsida</taxon>
        <taxon>eudicotyledons</taxon>
        <taxon>Gunneridae</taxon>
        <taxon>Pentapetalae</taxon>
        <taxon>asterids</taxon>
        <taxon>lamiids</taxon>
        <taxon>Boraginales</taxon>
        <taxon>Boraginaceae</taxon>
        <taxon>Boraginoideae</taxon>
        <taxon>Lithospermeae</taxon>
        <taxon>Lithospermum</taxon>
    </lineage>
</organism>
<comment type="caution">
    <text evidence="2">The sequence shown here is derived from an EMBL/GenBank/DDBJ whole genome shotgun (WGS) entry which is preliminary data.</text>
</comment>
<gene>
    <name evidence="2" type="ORF">LIER_05939</name>
</gene>
<reference evidence="2 3" key="1">
    <citation type="submission" date="2024-01" db="EMBL/GenBank/DDBJ databases">
        <title>The complete chloroplast genome sequence of Lithospermum erythrorhizon: insights into the phylogenetic relationship among Boraginaceae species and the maternal lineages of purple gromwells.</title>
        <authorList>
            <person name="Okada T."/>
            <person name="Watanabe K."/>
        </authorList>
    </citation>
    <scope>NUCLEOTIDE SEQUENCE [LARGE SCALE GENOMIC DNA]</scope>
</reference>
<sequence>MEGEYCFGWMRNAPIIDGEPATELGDIVLVDKLVEYDMENMTIGFTHYNCSSSIKVKDEKIQEKFIR</sequence>
<name>A0AAV3P3P1_LITER</name>
<protein>
    <recommendedName>
        <fullName evidence="1">Peptidase A1 domain-containing protein</fullName>
    </recommendedName>
</protein>